<sequence length="225" mass="24368">MVLWRSWYVRNEIVHGKTPPPQDVSSAFLQSYHNTFSQISSNVEDIIKGKSPVVPIQSSPPCKAAPRLPWPRPPEGMVALSVDGSYATSDGSAGTGMILRKPSGNVIFAAYRKLFHCNDALEAELQAIHEGVKLAAERSEATIMLQSDCVTAINVITGVSLDFSACGHMIREIKVLLSDRVFIPVKVSREHNKVAHCLANYAGCGDSTACWLGHPPPFASDLVAN</sequence>
<dbReference type="AlphaFoldDB" id="A0A8I6XRA3"/>
<protein>
    <recommendedName>
        <fullName evidence="1">RNase H type-1 domain-containing protein</fullName>
    </recommendedName>
</protein>
<dbReference type="Gramene" id="HORVU.MOREX.r3.6HG0552810.1">
    <property type="protein sequence ID" value="HORVU.MOREX.r3.6HG0552810.1.CDS1"/>
    <property type="gene ID" value="HORVU.MOREX.r3.6HG0552810"/>
</dbReference>
<dbReference type="SUPFAM" id="SSF53098">
    <property type="entry name" value="Ribonuclease H-like"/>
    <property type="match status" value="1"/>
</dbReference>
<dbReference type="Gramene" id="HORVU.MOREX.r2.6HG0459290.1">
    <property type="protein sequence ID" value="HORVU.MOREX.r2.6HG0459290.1.CDS.1"/>
    <property type="gene ID" value="HORVU.MOREX.r2.6HG0459290"/>
</dbReference>
<dbReference type="InterPro" id="IPR002156">
    <property type="entry name" value="RNaseH_domain"/>
</dbReference>
<dbReference type="CDD" id="cd06222">
    <property type="entry name" value="RNase_H_like"/>
    <property type="match status" value="1"/>
</dbReference>
<keyword evidence="3" id="KW-1185">Reference proteome</keyword>
<evidence type="ECO:0000259" key="1">
    <source>
        <dbReference type="Pfam" id="PF13456"/>
    </source>
</evidence>
<name>A0A8I6XRA3_HORVV</name>
<feature type="domain" description="RNase H type-1" evidence="1">
    <location>
        <begin position="82"/>
        <end position="202"/>
    </location>
</feature>
<dbReference type="Pfam" id="PF13456">
    <property type="entry name" value="RVT_3"/>
    <property type="match status" value="1"/>
</dbReference>
<reference evidence="2" key="3">
    <citation type="submission" date="2022-01" db="UniProtKB">
        <authorList>
            <consortium name="EnsemblPlants"/>
        </authorList>
    </citation>
    <scope>IDENTIFICATION</scope>
    <source>
        <strain evidence="2">subsp. vulgare</strain>
    </source>
</reference>
<proteinExistence type="predicted"/>
<dbReference type="InterPro" id="IPR052929">
    <property type="entry name" value="RNase_H-like_EbsB-rel"/>
</dbReference>
<reference evidence="3" key="1">
    <citation type="journal article" date="2012" name="Nature">
        <title>A physical, genetic and functional sequence assembly of the barley genome.</title>
        <authorList>
            <consortium name="The International Barley Genome Sequencing Consortium"/>
            <person name="Mayer K.F."/>
            <person name="Waugh R."/>
            <person name="Brown J.W."/>
            <person name="Schulman A."/>
            <person name="Langridge P."/>
            <person name="Platzer M."/>
            <person name="Fincher G.B."/>
            <person name="Muehlbauer G.J."/>
            <person name="Sato K."/>
            <person name="Close T.J."/>
            <person name="Wise R.P."/>
            <person name="Stein N."/>
        </authorList>
    </citation>
    <scope>NUCLEOTIDE SEQUENCE [LARGE SCALE GENOMIC DNA]</scope>
    <source>
        <strain evidence="3">cv. Morex</strain>
    </source>
</reference>
<accession>A0A8I6XRA3</accession>
<dbReference type="Proteomes" id="UP000011116">
    <property type="component" value="Chromosome 6H"/>
</dbReference>
<dbReference type="InterPro" id="IPR012337">
    <property type="entry name" value="RNaseH-like_sf"/>
</dbReference>
<dbReference type="PANTHER" id="PTHR47074">
    <property type="entry name" value="BNAC02G40300D PROTEIN"/>
    <property type="match status" value="1"/>
</dbReference>
<dbReference type="GO" id="GO:0003676">
    <property type="term" value="F:nucleic acid binding"/>
    <property type="evidence" value="ECO:0007669"/>
    <property type="project" value="InterPro"/>
</dbReference>
<dbReference type="InterPro" id="IPR036397">
    <property type="entry name" value="RNaseH_sf"/>
</dbReference>
<dbReference type="SMR" id="A0A8I6XRA3"/>
<dbReference type="PANTHER" id="PTHR47074:SF73">
    <property type="entry name" value="OS04G0448401 PROTEIN"/>
    <property type="match status" value="1"/>
</dbReference>
<dbReference type="EnsemblPlants" id="HORVU.MOREX.r3.6HG0552810.1">
    <property type="protein sequence ID" value="HORVU.MOREX.r3.6HG0552810.1.CDS1"/>
    <property type="gene ID" value="HORVU.MOREX.r3.6HG0552810"/>
</dbReference>
<organism evidence="2 3">
    <name type="scientific">Hordeum vulgare subsp. vulgare</name>
    <name type="common">Domesticated barley</name>
    <dbReference type="NCBI Taxonomy" id="112509"/>
    <lineage>
        <taxon>Eukaryota</taxon>
        <taxon>Viridiplantae</taxon>
        <taxon>Streptophyta</taxon>
        <taxon>Embryophyta</taxon>
        <taxon>Tracheophyta</taxon>
        <taxon>Spermatophyta</taxon>
        <taxon>Magnoliopsida</taxon>
        <taxon>Liliopsida</taxon>
        <taxon>Poales</taxon>
        <taxon>Poaceae</taxon>
        <taxon>BOP clade</taxon>
        <taxon>Pooideae</taxon>
        <taxon>Triticodae</taxon>
        <taxon>Triticeae</taxon>
        <taxon>Hordeinae</taxon>
        <taxon>Hordeum</taxon>
    </lineage>
</organism>
<dbReference type="GO" id="GO:0004523">
    <property type="term" value="F:RNA-DNA hybrid ribonuclease activity"/>
    <property type="evidence" value="ECO:0007669"/>
    <property type="project" value="InterPro"/>
</dbReference>
<dbReference type="Gene3D" id="3.30.420.10">
    <property type="entry name" value="Ribonuclease H-like superfamily/Ribonuclease H"/>
    <property type="match status" value="1"/>
</dbReference>
<evidence type="ECO:0000313" key="2">
    <source>
        <dbReference type="EnsemblPlants" id="HORVU.MOREX.r3.6HG0552810.1.CDS1"/>
    </source>
</evidence>
<reference evidence="2" key="2">
    <citation type="submission" date="2020-10" db="EMBL/GenBank/DDBJ databases">
        <authorList>
            <person name="Scholz U."/>
            <person name="Mascher M."/>
            <person name="Fiebig A."/>
        </authorList>
    </citation>
    <scope>NUCLEOTIDE SEQUENCE [LARGE SCALE GENOMIC DNA]</scope>
    <source>
        <strain evidence="2">cv. Morex</strain>
    </source>
</reference>
<dbReference type="InterPro" id="IPR044730">
    <property type="entry name" value="RNase_H-like_dom_plant"/>
</dbReference>
<evidence type="ECO:0000313" key="3">
    <source>
        <dbReference type="Proteomes" id="UP000011116"/>
    </source>
</evidence>